<accession>A0A923IEK5</accession>
<keyword evidence="4" id="KW-0472">Membrane</keyword>
<dbReference type="Proteomes" id="UP000659630">
    <property type="component" value="Unassembled WGS sequence"/>
</dbReference>
<dbReference type="SUPFAM" id="SSF63817">
    <property type="entry name" value="Sortase"/>
    <property type="match status" value="1"/>
</dbReference>
<evidence type="ECO:0000256" key="2">
    <source>
        <dbReference type="PIRSR" id="PIRSR605754-1"/>
    </source>
</evidence>
<dbReference type="GO" id="GO:0016787">
    <property type="term" value="F:hydrolase activity"/>
    <property type="evidence" value="ECO:0007669"/>
    <property type="project" value="UniProtKB-KW"/>
</dbReference>
<feature type="region of interest" description="Disordered" evidence="3">
    <location>
        <begin position="223"/>
        <end position="242"/>
    </location>
</feature>
<keyword evidence="4" id="KW-1133">Transmembrane helix</keyword>
<comment type="caution">
    <text evidence="5">The sequence shown here is derived from an EMBL/GenBank/DDBJ whole genome shotgun (WGS) entry which is preliminary data.</text>
</comment>
<evidence type="ECO:0000256" key="3">
    <source>
        <dbReference type="SAM" id="MobiDB-lite"/>
    </source>
</evidence>
<gene>
    <name evidence="5" type="ORF">H8S23_06550</name>
</gene>
<dbReference type="Pfam" id="PF04203">
    <property type="entry name" value="Sortase"/>
    <property type="match status" value="1"/>
</dbReference>
<dbReference type="CDD" id="cd05830">
    <property type="entry name" value="Sortase_E"/>
    <property type="match status" value="1"/>
</dbReference>
<dbReference type="RefSeq" id="WP_186887527.1">
    <property type="nucleotide sequence ID" value="NZ_JACONZ010000002.1"/>
</dbReference>
<keyword evidence="4" id="KW-0812">Transmembrane</keyword>
<evidence type="ECO:0000256" key="4">
    <source>
        <dbReference type="SAM" id="Phobius"/>
    </source>
</evidence>
<proteinExistence type="predicted"/>
<reference evidence="5" key="1">
    <citation type="submission" date="2020-08" db="EMBL/GenBank/DDBJ databases">
        <title>Genome public.</title>
        <authorList>
            <person name="Liu C."/>
            <person name="Sun Q."/>
        </authorList>
    </citation>
    <scope>NUCLEOTIDE SEQUENCE</scope>
    <source>
        <strain evidence="5">BX8</strain>
    </source>
</reference>
<keyword evidence="1" id="KW-0378">Hydrolase</keyword>
<dbReference type="InterPro" id="IPR023365">
    <property type="entry name" value="Sortase_dom-sf"/>
</dbReference>
<feature type="active site" description="Acyl-thioester intermediate" evidence="2">
    <location>
        <position position="204"/>
    </location>
</feature>
<dbReference type="AlphaFoldDB" id="A0A923IEK5"/>
<dbReference type="Gene3D" id="2.40.260.10">
    <property type="entry name" value="Sortase"/>
    <property type="match status" value="1"/>
</dbReference>
<protein>
    <submittedName>
        <fullName evidence="5">Class E sortase</fullName>
    </submittedName>
</protein>
<sequence>MEHPQKKHRLTPRGLLSLVLILAGAALLLYYVGVNWVPKWYREWTYRENLDMSLPTVEDLSLTADSGFVEDNYNRYTYPTDSFFLTNERKAYKNGQLVLRVPRLAYEGEVLSGTTEGVLKYGVGLYNYSALPSYGNPNVCIAGHRGVYGAEFYNIDKFQEGDLLYLEYNGYLFTYQYMETVTVPVDDWSMMYCTNYSAITLSSCQMEGDTERVCVRGKLLRADPLEPEDGDGSSSSSSSSGG</sequence>
<dbReference type="EMBL" id="JACONZ010000002">
    <property type="protein sequence ID" value="MBC5581162.1"/>
    <property type="molecule type" value="Genomic_DNA"/>
</dbReference>
<evidence type="ECO:0000256" key="1">
    <source>
        <dbReference type="ARBA" id="ARBA00022801"/>
    </source>
</evidence>
<organism evidence="5 6">
    <name type="scientific">Anaerofilum hominis</name>
    <dbReference type="NCBI Taxonomy" id="2763016"/>
    <lineage>
        <taxon>Bacteria</taxon>
        <taxon>Bacillati</taxon>
        <taxon>Bacillota</taxon>
        <taxon>Clostridia</taxon>
        <taxon>Eubacteriales</taxon>
        <taxon>Oscillospiraceae</taxon>
        <taxon>Anaerofilum</taxon>
    </lineage>
</organism>
<feature type="compositionally biased region" description="Low complexity" evidence="3">
    <location>
        <begin position="232"/>
        <end position="242"/>
    </location>
</feature>
<keyword evidence="6" id="KW-1185">Reference proteome</keyword>
<feature type="transmembrane region" description="Helical" evidence="4">
    <location>
        <begin position="15"/>
        <end position="37"/>
    </location>
</feature>
<dbReference type="InterPro" id="IPR005754">
    <property type="entry name" value="Sortase"/>
</dbReference>
<evidence type="ECO:0000313" key="5">
    <source>
        <dbReference type="EMBL" id="MBC5581162.1"/>
    </source>
</evidence>
<dbReference type="NCBIfam" id="TIGR01076">
    <property type="entry name" value="sortase_fam"/>
    <property type="match status" value="1"/>
</dbReference>
<evidence type="ECO:0000313" key="6">
    <source>
        <dbReference type="Proteomes" id="UP000659630"/>
    </source>
</evidence>
<feature type="active site" description="Proton donor/acceptor" evidence="2">
    <location>
        <position position="144"/>
    </location>
</feature>
<name>A0A923IEK5_9FIRM</name>
<dbReference type="InterPro" id="IPR042003">
    <property type="entry name" value="Sortase_E"/>
</dbReference>